<gene>
    <name evidence="1" type="ORF">METZ01_LOCUS437443</name>
</gene>
<protein>
    <submittedName>
        <fullName evidence="1">Uncharacterized protein</fullName>
    </submittedName>
</protein>
<dbReference type="AlphaFoldDB" id="A0A382YNN2"/>
<sequence>MATGSGKTCPANGTQYIGQAFQLSSTKSIKYIGLGLCAVGLNSCTDSYLPYSISVYNDNSSKPGSVLNSYTSFLKDDSNFTTMYDGNNTAYGVDYSCVIDFGSTKKEFSANTKYWIVAYFSNSAWCPNLSEEATPKVSTMMQSSDGATWSVLDNLTSSNFGSSKFRAIRLWLAE</sequence>
<accession>A0A382YNN2</accession>
<evidence type="ECO:0000313" key="1">
    <source>
        <dbReference type="EMBL" id="SVD84589.1"/>
    </source>
</evidence>
<name>A0A382YNN2_9ZZZZ</name>
<proteinExistence type="predicted"/>
<dbReference type="EMBL" id="UINC01177127">
    <property type="protein sequence ID" value="SVD84589.1"/>
    <property type="molecule type" value="Genomic_DNA"/>
</dbReference>
<reference evidence="1" key="1">
    <citation type="submission" date="2018-05" db="EMBL/GenBank/DDBJ databases">
        <authorList>
            <person name="Lanie J.A."/>
            <person name="Ng W.-L."/>
            <person name="Kazmierczak K.M."/>
            <person name="Andrzejewski T.M."/>
            <person name="Davidsen T.M."/>
            <person name="Wayne K.J."/>
            <person name="Tettelin H."/>
            <person name="Glass J.I."/>
            <person name="Rusch D."/>
            <person name="Podicherti R."/>
            <person name="Tsui H.-C.T."/>
            <person name="Winkler M.E."/>
        </authorList>
    </citation>
    <scope>NUCLEOTIDE SEQUENCE</scope>
</reference>
<organism evidence="1">
    <name type="scientific">marine metagenome</name>
    <dbReference type="NCBI Taxonomy" id="408172"/>
    <lineage>
        <taxon>unclassified sequences</taxon>
        <taxon>metagenomes</taxon>
        <taxon>ecological metagenomes</taxon>
    </lineage>
</organism>